<evidence type="ECO:0000313" key="2">
    <source>
        <dbReference type="EMBL" id="ESU70603.1"/>
    </source>
</evidence>
<organism evidence="2 3">
    <name type="scientific">Geobacillus thermopakistaniensis (strain MAS1)</name>
    <dbReference type="NCBI Taxonomy" id="1408282"/>
    <lineage>
        <taxon>Bacteria</taxon>
        <taxon>Bacillati</taxon>
        <taxon>Bacillota</taxon>
        <taxon>Bacilli</taxon>
        <taxon>Bacillales</taxon>
        <taxon>Anoxybacillaceae</taxon>
        <taxon>Geobacillus</taxon>
    </lineage>
</organism>
<keyword evidence="1" id="KW-0812">Transmembrane</keyword>
<reference evidence="2 3" key="1">
    <citation type="journal article" date="2014" name="Genome Announc.">
        <title>Draft Genome Sequence of Geobacillus thermopakistaniensis Strain MAS1.</title>
        <authorList>
            <person name="Siddiqui M.A."/>
            <person name="Rashid N."/>
            <person name="Ayyampalayam S."/>
            <person name="Whitman W.B."/>
        </authorList>
    </citation>
    <scope>NUCLEOTIDE SEQUENCE [LARGE SCALE GENOMIC DNA]</scope>
    <source>
        <strain evidence="2 3">MAS1</strain>
    </source>
</reference>
<dbReference type="Proteomes" id="UP000018339">
    <property type="component" value="Unassembled WGS sequence"/>
</dbReference>
<proteinExistence type="predicted"/>
<dbReference type="RefSeq" id="WP_023634636.1">
    <property type="nucleotide sequence ID" value="NZ_AYSF01000111.1"/>
</dbReference>
<gene>
    <name evidence="2" type="ORF">T260_18365</name>
</gene>
<keyword evidence="3" id="KW-1185">Reference proteome</keyword>
<sequence length="48" mass="5288">MVVDAFIYMFTLGAGAASGIGVVAFLGWKIVQFSNRKTLKKQQRRAVI</sequence>
<dbReference type="AlphaFoldDB" id="A0A7U9P4I3"/>
<keyword evidence="1" id="KW-1133">Transmembrane helix</keyword>
<feature type="transmembrane region" description="Helical" evidence="1">
    <location>
        <begin position="6"/>
        <end position="31"/>
    </location>
</feature>
<comment type="caution">
    <text evidence="2">The sequence shown here is derived from an EMBL/GenBank/DDBJ whole genome shotgun (WGS) entry which is preliminary data.</text>
</comment>
<evidence type="ECO:0000313" key="3">
    <source>
        <dbReference type="Proteomes" id="UP000018339"/>
    </source>
</evidence>
<dbReference type="EMBL" id="AYSF01000111">
    <property type="protein sequence ID" value="ESU70603.1"/>
    <property type="molecule type" value="Genomic_DNA"/>
</dbReference>
<protein>
    <submittedName>
        <fullName evidence="2">Uncharacterized protein</fullName>
    </submittedName>
</protein>
<keyword evidence="1" id="KW-0472">Membrane</keyword>
<evidence type="ECO:0000256" key="1">
    <source>
        <dbReference type="SAM" id="Phobius"/>
    </source>
</evidence>
<name>A0A7U9P4I3_GEOTM</name>
<accession>A0A7U9P4I3</accession>